<proteinExistence type="predicted"/>
<name>A0A166DUI6_9AGAM</name>
<accession>A0A166DUI6</accession>
<evidence type="ECO:0000313" key="3">
    <source>
        <dbReference type="Proteomes" id="UP000076532"/>
    </source>
</evidence>
<dbReference type="EMBL" id="KV417609">
    <property type="protein sequence ID" value="KZP15084.1"/>
    <property type="molecule type" value="Genomic_DNA"/>
</dbReference>
<dbReference type="AlphaFoldDB" id="A0A166DUI6"/>
<dbReference type="Proteomes" id="UP000076532">
    <property type="component" value="Unassembled WGS sequence"/>
</dbReference>
<gene>
    <name evidence="1" type="ORF">FIBSPDRAFT_216798</name>
    <name evidence="2" type="ORF">FIBSPDRAFT_96760</name>
</gene>
<protein>
    <submittedName>
        <fullName evidence="2">Uncharacterized protein</fullName>
    </submittedName>
</protein>
<dbReference type="EMBL" id="KV417679">
    <property type="protein sequence ID" value="KZP10461.1"/>
    <property type="molecule type" value="Genomic_DNA"/>
</dbReference>
<evidence type="ECO:0000313" key="1">
    <source>
        <dbReference type="EMBL" id="KZP10461.1"/>
    </source>
</evidence>
<sequence>MKCQMLHWYVAQSRPFTRHTEPCCRKSHKTVCAASRPDYDPSQYHDPISQLIERVDSARFQQSRPRMLAAFINPRDVIRTAEKTYKDALREAQALLTCEPEYRAASVRDVDLINIRLEWVDECEKVLVSHTICLVAPNQP</sequence>
<organism evidence="2 3">
    <name type="scientific">Athelia psychrophila</name>
    <dbReference type="NCBI Taxonomy" id="1759441"/>
    <lineage>
        <taxon>Eukaryota</taxon>
        <taxon>Fungi</taxon>
        <taxon>Dikarya</taxon>
        <taxon>Basidiomycota</taxon>
        <taxon>Agaricomycotina</taxon>
        <taxon>Agaricomycetes</taxon>
        <taxon>Agaricomycetidae</taxon>
        <taxon>Atheliales</taxon>
        <taxon>Atheliaceae</taxon>
        <taxon>Athelia</taxon>
    </lineage>
</organism>
<keyword evidence="3" id="KW-1185">Reference proteome</keyword>
<dbReference type="OrthoDB" id="3311687at2759"/>
<reference evidence="2 3" key="1">
    <citation type="journal article" date="2016" name="Mol. Biol. Evol.">
        <title>Comparative Genomics of Early-Diverging Mushroom-Forming Fungi Provides Insights into the Origins of Lignocellulose Decay Capabilities.</title>
        <authorList>
            <person name="Nagy L.G."/>
            <person name="Riley R."/>
            <person name="Tritt A."/>
            <person name="Adam C."/>
            <person name="Daum C."/>
            <person name="Floudas D."/>
            <person name="Sun H."/>
            <person name="Yadav J.S."/>
            <person name="Pangilinan J."/>
            <person name="Larsson K.H."/>
            <person name="Matsuura K."/>
            <person name="Barry K."/>
            <person name="Labutti K."/>
            <person name="Kuo R."/>
            <person name="Ohm R.A."/>
            <person name="Bhattacharya S.S."/>
            <person name="Shirouzu T."/>
            <person name="Yoshinaga Y."/>
            <person name="Martin F.M."/>
            <person name="Grigoriev I.V."/>
            <person name="Hibbett D.S."/>
        </authorList>
    </citation>
    <scope>NUCLEOTIDE SEQUENCE [LARGE SCALE GENOMIC DNA]</scope>
    <source>
        <strain evidence="2 3">CBS 109695</strain>
    </source>
</reference>
<evidence type="ECO:0000313" key="2">
    <source>
        <dbReference type="EMBL" id="KZP15084.1"/>
    </source>
</evidence>